<comment type="similarity">
    <text evidence="5">Belongs to the XseA family.</text>
</comment>
<evidence type="ECO:0000256" key="2">
    <source>
        <dbReference type="ARBA" id="ARBA00022722"/>
    </source>
</evidence>
<dbReference type="GO" id="GO:0006308">
    <property type="term" value="P:DNA catabolic process"/>
    <property type="evidence" value="ECO:0007669"/>
    <property type="project" value="UniProtKB-UniRule"/>
</dbReference>
<sequence length="571" mass="62194">MKSHFATGPIGRAKDAAALFESPHFRQVRIKDRMSSFFENDSPSNLAEYSVSELSGSIKRTVESAFDQVRVRGEISGYRGPHSSGHAYFSLKDDRARIDAVIWKGTFSKLKFRPEEGMEVIATGKVTTFPGSSKYQIVIETLEPAGAGALMALLEERKRKLGAEGLFDAERKRRLPFMPKVIGVVTSPTGAVIRDILHRISDRFPVHVLVWPVKVQGEGSGDEVANAIRGFNEVAPGGPLPRPDVLIVARGGGSLEDLWSFNDEAVVRAAAASEIPLISAVGHETDWTLIDYAADVRAPTPTGAAEMAVPVKADLEAQLASFAARLQGGVSRQMDQRRQAVRALLRALPSLDQLLALPRRRFDEAASGLGRGLELNTLNKRRTFERAASHLRPDVLSNRIVERRQMLSERMTRAERTIERMIDRARARIGRADAVFATLPSRLETQTGRARDLLGNLSRRTDTAIRHQLVRARGELAAQERVLQSLSYKNVLKRGYAVVRDEADRPVSLAAALATGAAISIEFADGRVGAVTGDNSVAPAPTETPTGVPPQKKRVAKPAGSADPSNQGSLF</sequence>
<dbReference type="CDD" id="cd04489">
    <property type="entry name" value="ExoVII_LU_OBF"/>
    <property type="match status" value="1"/>
</dbReference>
<evidence type="ECO:0000256" key="4">
    <source>
        <dbReference type="ARBA" id="ARBA00022839"/>
    </source>
</evidence>
<dbReference type="GO" id="GO:0003676">
    <property type="term" value="F:nucleic acid binding"/>
    <property type="evidence" value="ECO:0007669"/>
    <property type="project" value="InterPro"/>
</dbReference>
<dbReference type="Pfam" id="PF02601">
    <property type="entry name" value="Exonuc_VII_L"/>
    <property type="match status" value="2"/>
</dbReference>
<dbReference type="KEGG" id="ara:Arad_0466"/>
<dbReference type="InterPro" id="IPR003753">
    <property type="entry name" value="Exonuc_VII_L"/>
</dbReference>
<feature type="domain" description="OB-fold nucleic acid binding" evidence="8">
    <location>
        <begin position="49"/>
        <end position="142"/>
    </location>
</feature>
<keyword evidence="3 5" id="KW-0378">Hydrolase</keyword>
<dbReference type="PANTHER" id="PTHR30008">
    <property type="entry name" value="EXODEOXYRIBONUCLEASE 7 LARGE SUBUNIT"/>
    <property type="match status" value="1"/>
</dbReference>
<feature type="region of interest" description="Disordered" evidence="6">
    <location>
        <begin position="532"/>
        <end position="571"/>
    </location>
</feature>
<dbReference type="HOGENOM" id="CLU_023625_3_1_5"/>
<organism evidence="9 10">
    <name type="scientific">Rhizobium rhizogenes (strain K84 / ATCC BAA-868)</name>
    <name type="common">Agrobacterium radiobacter</name>
    <dbReference type="NCBI Taxonomy" id="311403"/>
    <lineage>
        <taxon>Bacteria</taxon>
        <taxon>Pseudomonadati</taxon>
        <taxon>Pseudomonadota</taxon>
        <taxon>Alphaproteobacteria</taxon>
        <taxon>Hyphomicrobiales</taxon>
        <taxon>Rhizobiaceae</taxon>
        <taxon>Rhizobium/Agrobacterium group</taxon>
        <taxon>Rhizobium</taxon>
    </lineage>
</organism>
<comment type="function">
    <text evidence="5">Bidirectionally degrades single-stranded DNA into large acid-insoluble oligonucleotides, which are then degraded further into small acid-soluble oligonucleotides.</text>
</comment>
<dbReference type="PANTHER" id="PTHR30008:SF0">
    <property type="entry name" value="EXODEOXYRIBONUCLEASE 7 LARGE SUBUNIT"/>
    <property type="match status" value="1"/>
</dbReference>
<evidence type="ECO:0000256" key="3">
    <source>
        <dbReference type="ARBA" id="ARBA00022801"/>
    </source>
</evidence>
<keyword evidence="2 5" id="KW-0540">Nuclease</keyword>
<dbReference type="EMBL" id="CP000628">
    <property type="protein sequence ID" value="ACM25152.1"/>
    <property type="molecule type" value="Genomic_DNA"/>
</dbReference>
<dbReference type="InterPro" id="IPR025824">
    <property type="entry name" value="OB-fold_nuc-bd_dom"/>
</dbReference>
<comment type="subcellular location">
    <subcellularLocation>
        <location evidence="5">Cytoplasm</location>
    </subcellularLocation>
</comment>
<dbReference type="GO" id="GO:0005737">
    <property type="term" value="C:cytoplasm"/>
    <property type="evidence" value="ECO:0007669"/>
    <property type="project" value="UniProtKB-SubCell"/>
</dbReference>
<comment type="subunit">
    <text evidence="5">Heterooligomer composed of large and small subunits.</text>
</comment>
<dbReference type="STRING" id="311403.Arad_0466"/>
<reference evidence="9 10" key="1">
    <citation type="journal article" date="2009" name="J. Bacteriol.">
        <title>Genome sequences of three Agrobacterium biovars help elucidate the evolution of multichromosome genomes in bacteria.</title>
        <authorList>
            <person name="Slater S.C."/>
            <person name="Goldman B.S."/>
            <person name="Goodner B."/>
            <person name="Setubal J.C."/>
            <person name="Farrand S.K."/>
            <person name="Nester E.W."/>
            <person name="Burr T.J."/>
            <person name="Banta L."/>
            <person name="Dickerman A.W."/>
            <person name="Paulsen I."/>
            <person name="Otten L."/>
            <person name="Suen G."/>
            <person name="Welch R."/>
            <person name="Almeida N.F."/>
            <person name="Arnold F."/>
            <person name="Burton O.T."/>
            <person name="Du Z."/>
            <person name="Ewing A."/>
            <person name="Godsy E."/>
            <person name="Heisel S."/>
            <person name="Houmiel K.L."/>
            <person name="Jhaveri J."/>
            <person name="Lu J."/>
            <person name="Miller N.M."/>
            <person name="Norton S."/>
            <person name="Chen Q."/>
            <person name="Phoolcharoen W."/>
            <person name="Ohlin V."/>
            <person name="Ondrusek D."/>
            <person name="Pride N."/>
            <person name="Stricklin S.L."/>
            <person name="Sun J."/>
            <person name="Wheeler C."/>
            <person name="Wilson L."/>
            <person name="Zhu H."/>
            <person name="Wood D.W."/>
        </authorList>
    </citation>
    <scope>NUCLEOTIDE SEQUENCE [LARGE SCALE GENOMIC DNA]</scope>
    <source>
        <strain evidence="10">K84 / ATCC BAA-868</strain>
    </source>
</reference>
<dbReference type="EC" id="3.1.11.6" evidence="5"/>
<evidence type="ECO:0000313" key="9">
    <source>
        <dbReference type="EMBL" id="ACM25152.1"/>
    </source>
</evidence>
<gene>
    <name evidence="5 9" type="primary">xseA</name>
    <name evidence="9" type="ordered locus">Arad_0466</name>
</gene>
<evidence type="ECO:0000313" key="10">
    <source>
        <dbReference type="Proteomes" id="UP000001600"/>
    </source>
</evidence>
<dbReference type="InterPro" id="IPR020579">
    <property type="entry name" value="Exonuc_VII_lsu_C"/>
</dbReference>
<keyword evidence="4 5" id="KW-0269">Exonuclease</keyword>
<dbReference type="NCBIfam" id="TIGR00237">
    <property type="entry name" value="xseA"/>
    <property type="match status" value="1"/>
</dbReference>
<dbReference type="GO" id="GO:0009318">
    <property type="term" value="C:exodeoxyribonuclease VII complex"/>
    <property type="evidence" value="ECO:0007669"/>
    <property type="project" value="UniProtKB-UniRule"/>
</dbReference>
<feature type="domain" description="Exonuclease VII large subunit C-terminal" evidence="7">
    <location>
        <begin position="166"/>
        <end position="438"/>
    </location>
</feature>
<dbReference type="HAMAP" id="MF_00378">
    <property type="entry name" value="Exonuc_7_L"/>
    <property type="match status" value="1"/>
</dbReference>
<name>B9J7I0_RHIR8</name>
<evidence type="ECO:0000256" key="1">
    <source>
        <dbReference type="ARBA" id="ARBA00022490"/>
    </source>
</evidence>
<dbReference type="AlphaFoldDB" id="B9J7I0"/>
<dbReference type="GO" id="GO:0008855">
    <property type="term" value="F:exodeoxyribonuclease VII activity"/>
    <property type="evidence" value="ECO:0007669"/>
    <property type="project" value="UniProtKB-UniRule"/>
</dbReference>
<dbReference type="Proteomes" id="UP000001600">
    <property type="component" value="Chromosome 1"/>
</dbReference>
<evidence type="ECO:0000256" key="6">
    <source>
        <dbReference type="SAM" id="MobiDB-lite"/>
    </source>
</evidence>
<keyword evidence="1 5" id="KW-0963">Cytoplasm</keyword>
<dbReference type="Pfam" id="PF13742">
    <property type="entry name" value="tRNA_anti_2"/>
    <property type="match status" value="1"/>
</dbReference>
<accession>B9J7I0</accession>
<comment type="catalytic activity">
    <reaction evidence="5">
        <text>Exonucleolytic cleavage in either 5'- to 3'- or 3'- to 5'-direction to yield nucleoside 5'-phosphates.</text>
        <dbReference type="EC" id="3.1.11.6"/>
    </reaction>
</comment>
<dbReference type="eggNOG" id="COG1570">
    <property type="taxonomic scope" value="Bacteria"/>
</dbReference>
<proteinExistence type="inferred from homology"/>
<evidence type="ECO:0000259" key="7">
    <source>
        <dbReference type="Pfam" id="PF02601"/>
    </source>
</evidence>
<feature type="domain" description="Exonuclease VII large subunit C-terminal" evidence="7">
    <location>
        <begin position="443"/>
        <end position="529"/>
    </location>
</feature>
<evidence type="ECO:0000259" key="8">
    <source>
        <dbReference type="Pfam" id="PF13742"/>
    </source>
</evidence>
<evidence type="ECO:0000256" key="5">
    <source>
        <dbReference type="HAMAP-Rule" id="MF_00378"/>
    </source>
</evidence>
<protein>
    <recommendedName>
        <fullName evidence="5">Exodeoxyribonuclease 7 large subunit</fullName>
        <ecNumber evidence="5">3.1.11.6</ecNumber>
    </recommendedName>
    <alternativeName>
        <fullName evidence="5">Exodeoxyribonuclease VII large subunit</fullName>
        <shortName evidence="5">Exonuclease VII large subunit</shortName>
    </alternativeName>
</protein>